<sequence>HAQYNREPYYHIDIGELTTRRSLSIRNPRRPPLPAAAMNRDFSPPRDRTLDSPPVPADGRSAERSAERTELAALNDRFAAFLERVRALERQNGALRSAIGRAAAAPRAAGLVRGELRGLRERLQRLGRERERLQGERDGLAAELQGLRRRLEDEMQKREDAEQSLFADLLDAANRNCEALRVAKQEMNESQRQIQSLTSEVDGLKGMNEALQRQMQEMEDEFGTEIRSYQEAMGRLEQEIQSMKKEMARQLHEYQDLLRVKMALDVEIATYRKLLNSEEGW</sequence>
<keyword evidence="7" id="KW-1185">Reference proteome</keyword>
<reference evidence="6" key="2">
    <citation type="submission" date="2025-09" db="UniProtKB">
        <authorList>
            <consortium name="Ensembl"/>
        </authorList>
    </citation>
    <scope>IDENTIFICATION</scope>
</reference>
<dbReference type="SUPFAM" id="SSF64593">
    <property type="entry name" value="Intermediate filament protein, coiled coil region"/>
    <property type="match status" value="2"/>
</dbReference>
<dbReference type="Pfam" id="PF00038">
    <property type="entry name" value="Filament"/>
    <property type="match status" value="2"/>
</dbReference>
<protein>
    <submittedName>
        <fullName evidence="6">Peripherin</fullName>
    </submittedName>
</protein>
<feature type="domain" description="IF rod" evidence="5">
    <location>
        <begin position="67"/>
        <end position="281"/>
    </location>
</feature>
<dbReference type="GO" id="GO:0005886">
    <property type="term" value="C:plasma membrane"/>
    <property type="evidence" value="ECO:0007669"/>
    <property type="project" value="TreeGrafter"/>
</dbReference>
<evidence type="ECO:0000313" key="6">
    <source>
        <dbReference type="Ensembl" id="ENSPCLP00000013957.1"/>
    </source>
</evidence>
<feature type="region of interest" description="Disordered" evidence="4">
    <location>
        <begin position="23"/>
        <end position="66"/>
    </location>
</feature>
<evidence type="ECO:0000256" key="2">
    <source>
        <dbReference type="ARBA" id="ARBA00023054"/>
    </source>
</evidence>
<evidence type="ECO:0000313" key="7">
    <source>
        <dbReference type="Proteomes" id="UP000472261"/>
    </source>
</evidence>
<dbReference type="GO" id="GO:0030424">
    <property type="term" value="C:axon"/>
    <property type="evidence" value="ECO:0007669"/>
    <property type="project" value="TreeGrafter"/>
</dbReference>
<dbReference type="InterPro" id="IPR039008">
    <property type="entry name" value="IF_rod_dom"/>
</dbReference>
<dbReference type="Gene3D" id="1.20.5.170">
    <property type="match status" value="1"/>
</dbReference>
<dbReference type="InterPro" id="IPR050405">
    <property type="entry name" value="Intermediate_filament"/>
</dbReference>
<dbReference type="GO" id="GO:0045098">
    <property type="term" value="C:type III intermediate filament"/>
    <property type="evidence" value="ECO:0007669"/>
    <property type="project" value="TreeGrafter"/>
</dbReference>
<evidence type="ECO:0000256" key="1">
    <source>
        <dbReference type="ARBA" id="ARBA00022754"/>
    </source>
</evidence>
<dbReference type="Proteomes" id="UP000472261">
    <property type="component" value="Unplaced"/>
</dbReference>
<keyword evidence="2 3" id="KW-0175">Coiled coil</keyword>
<accession>A0A669PZA5</accession>
<evidence type="ECO:0000259" key="5">
    <source>
        <dbReference type="PROSITE" id="PS51842"/>
    </source>
</evidence>
<dbReference type="GO" id="GO:0005200">
    <property type="term" value="F:structural constituent of cytoskeleton"/>
    <property type="evidence" value="ECO:0007669"/>
    <property type="project" value="TreeGrafter"/>
</dbReference>
<dbReference type="SMART" id="SM01391">
    <property type="entry name" value="Filament"/>
    <property type="match status" value="1"/>
</dbReference>
<evidence type="ECO:0000256" key="4">
    <source>
        <dbReference type="SAM" id="MobiDB-lite"/>
    </source>
</evidence>
<reference evidence="6" key="1">
    <citation type="submission" date="2025-08" db="UniProtKB">
        <authorList>
            <consortium name="Ensembl"/>
        </authorList>
    </citation>
    <scope>IDENTIFICATION</scope>
</reference>
<keyword evidence="1" id="KW-0403">Intermediate filament</keyword>
<dbReference type="AlphaFoldDB" id="A0A669PZA5"/>
<feature type="coiled-coil region" evidence="3">
    <location>
        <begin position="116"/>
        <end position="260"/>
    </location>
</feature>
<dbReference type="PANTHER" id="PTHR45652">
    <property type="entry name" value="GLIAL FIBRILLARY ACIDIC PROTEIN"/>
    <property type="match status" value="1"/>
</dbReference>
<dbReference type="GO" id="GO:0045109">
    <property type="term" value="P:intermediate filament organization"/>
    <property type="evidence" value="ECO:0007669"/>
    <property type="project" value="TreeGrafter"/>
</dbReference>
<name>A0A669PZA5_PHACC</name>
<organism evidence="6 7">
    <name type="scientific">Phasianus colchicus</name>
    <name type="common">Common pheasant</name>
    <dbReference type="NCBI Taxonomy" id="9054"/>
    <lineage>
        <taxon>Eukaryota</taxon>
        <taxon>Metazoa</taxon>
        <taxon>Chordata</taxon>
        <taxon>Craniata</taxon>
        <taxon>Vertebrata</taxon>
        <taxon>Euteleostomi</taxon>
        <taxon>Archelosauria</taxon>
        <taxon>Archosauria</taxon>
        <taxon>Dinosauria</taxon>
        <taxon>Saurischia</taxon>
        <taxon>Theropoda</taxon>
        <taxon>Coelurosauria</taxon>
        <taxon>Aves</taxon>
        <taxon>Neognathae</taxon>
        <taxon>Galloanserae</taxon>
        <taxon>Galliformes</taxon>
        <taxon>Phasianidae</taxon>
        <taxon>Phasianinae</taxon>
        <taxon>Phasianus</taxon>
    </lineage>
</organism>
<dbReference type="PANTHER" id="PTHR45652:SF14">
    <property type="entry name" value="PERIPHERIN"/>
    <property type="match status" value="1"/>
</dbReference>
<dbReference type="Ensembl" id="ENSPCLT00000018565.1">
    <property type="protein sequence ID" value="ENSPCLP00000013957.1"/>
    <property type="gene ID" value="ENSPCLG00000011465.1"/>
</dbReference>
<proteinExistence type="predicted"/>
<dbReference type="GO" id="GO:0005737">
    <property type="term" value="C:cytoplasm"/>
    <property type="evidence" value="ECO:0007669"/>
    <property type="project" value="TreeGrafter"/>
</dbReference>
<dbReference type="FunFam" id="1.20.5.170:FF:000002">
    <property type="entry name" value="Type I keratin KA11"/>
    <property type="match status" value="1"/>
</dbReference>
<dbReference type="PROSITE" id="PS51842">
    <property type="entry name" value="IF_ROD_2"/>
    <property type="match status" value="1"/>
</dbReference>
<evidence type="ECO:0000256" key="3">
    <source>
        <dbReference type="SAM" id="Coils"/>
    </source>
</evidence>
<dbReference type="Gene3D" id="1.20.5.1160">
    <property type="entry name" value="Vasodilator-stimulated phosphoprotein"/>
    <property type="match status" value="1"/>
</dbReference>